<protein>
    <submittedName>
        <fullName evidence="2">Uncharacterized protein</fullName>
    </submittedName>
</protein>
<dbReference type="KEGG" id="dpg:DESPIGER_2266"/>
<evidence type="ECO:0000313" key="3">
    <source>
        <dbReference type="Proteomes" id="UP000186323"/>
    </source>
</evidence>
<gene>
    <name evidence="2" type="ORF">DESPIGER_2266</name>
</gene>
<name>A0A1K1LHB5_9BACT</name>
<accession>A0A1K1LHB5</accession>
<feature type="region of interest" description="Disordered" evidence="1">
    <location>
        <begin position="35"/>
        <end position="90"/>
    </location>
</feature>
<evidence type="ECO:0000256" key="1">
    <source>
        <dbReference type="SAM" id="MobiDB-lite"/>
    </source>
</evidence>
<dbReference type="AlphaFoldDB" id="A0A1K1LHB5"/>
<proteinExistence type="predicted"/>
<keyword evidence="3" id="KW-1185">Reference proteome</keyword>
<dbReference type="EMBL" id="LT630450">
    <property type="protein sequence ID" value="SFV74088.1"/>
    <property type="molecule type" value="Genomic_DNA"/>
</dbReference>
<sequence>MHDTFLKNYSAIWSGRIFRTGRGLSEEQKFTGKRRVWQASAGRKMRFPQRERARGRTARRRGGPAPVTGNREAPHVPPGGTAGEARPRRLRCSGDMQDAAKMVRGRAVPACRGHAAAGKGRTPSVVRRPGESRRAAAGLACQCRAESLQPSRQTFQAAMPVEAA</sequence>
<evidence type="ECO:0000313" key="2">
    <source>
        <dbReference type="EMBL" id="SFV74088.1"/>
    </source>
</evidence>
<organism evidence="2 3">
    <name type="scientific">Desulfovibrio piger</name>
    <dbReference type="NCBI Taxonomy" id="901"/>
    <lineage>
        <taxon>Bacteria</taxon>
        <taxon>Pseudomonadati</taxon>
        <taxon>Thermodesulfobacteriota</taxon>
        <taxon>Desulfovibrionia</taxon>
        <taxon>Desulfovibrionales</taxon>
        <taxon>Desulfovibrionaceae</taxon>
        <taxon>Desulfovibrio</taxon>
    </lineage>
</organism>
<reference evidence="3" key="1">
    <citation type="submission" date="2016-10" db="EMBL/GenBank/DDBJ databases">
        <authorList>
            <person name="Wegmann U."/>
        </authorList>
    </citation>
    <scope>NUCLEOTIDE SEQUENCE [LARGE SCALE GENOMIC DNA]</scope>
</reference>
<dbReference type="Proteomes" id="UP000186323">
    <property type="component" value="Chromosome I"/>
</dbReference>